<name>A0ABU0BZK5_9HYPH</name>
<dbReference type="RefSeq" id="WP_307235501.1">
    <property type="nucleotide sequence ID" value="NZ_JAUSVF010000003.1"/>
</dbReference>
<dbReference type="SUPFAM" id="SSF52172">
    <property type="entry name" value="CheY-like"/>
    <property type="match status" value="1"/>
</dbReference>
<evidence type="ECO:0000313" key="2">
    <source>
        <dbReference type="EMBL" id="MDQ0323139.1"/>
    </source>
</evidence>
<dbReference type="Gene3D" id="3.40.50.2300">
    <property type="match status" value="1"/>
</dbReference>
<evidence type="ECO:0000259" key="1">
    <source>
        <dbReference type="Pfam" id="PF00072"/>
    </source>
</evidence>
<feature type="domain" description="Response regulatory" evidence="1">
    <location>
        <begin position="50"/>
        <end position="144"/>
    </location>
</feature>
<dbReference type="Pfam" id="PF00072">
    <property type="entry name" value="Response_reg"/>
    <property type="match status" value="1"/>
</dbReference>
<proteinExistence type="predicted"/>
<dbReference type="InterPro" id="IPR011006">
    <property type="entry name" value="CheY-like_superfamily"/>
</dbReference>
<reference evidence="2 3" key="1">
    <citation type="submission" date="2023-07" db="EMBL/GenBank/DDBJ databases">
        <title>Genomic Encyclopedia of Type Strains, Phase IV (KMG-IV): sequencing the most valuable type-strain genomes for metagenomic binning, comparative biology and taxonomic classification.</title>
        <authorList>
            <person name="Goeker M."/>
        </authorList>
    </citation>
    <scope>NUCLEOTIDE SEQUENCE [LARGE SCALE GENOMIC DNA]</scope>
    <source>
        <strain evidence="2 3">DSM 1112</strain>
    </source>
</reference>
<keyword evidence="3" id="KW-1185">Reference proteome</keyword>
<dbReference type="Proteomes" id="UP001230207">
    <property type="component" value="Unassembled WGS sequence"/>
</dbReference>
<dbReference type="InterPro" id="IPR001789">
    <property type="entry name" value="Sig_transdc_resp-reg_receiver"/>
</dbReference>
<gene>
    <name evidence="2" type="ORF">QO002_005345</name>
</gene>
<dbReference type="EMBL" id="JAUSVF010000003">
    <property type="protein sequence ID" value="MDQ0323139.1"/>
    <property type="molecule type" value="Genomic_DNA"/>
</dbReference>
<comment type="caution">
    <text evidence="2">The sequence shown here is derived from an EMBL/GenBank/DDBJ whole genome shotgun (WGS) entry which is preliminary data.</text>
</comment>
<sequence length="164" mass="17789">MDTEIRQLVTVGVAVNICVRCLLVETKLAVTAAEGGRPFEDECLITAHPVEKLGFRALVVNSGEAAKIRLKQASLSVEAILCDIRMPDGDGPAFFDWLRQSLPTLAGRIGFITGDTLGPAAGRFLARSECPVIEKPFTPEDIRRVLGSLVKPTLRSETIETKLD</sequence>
<organism evidence="2 3">
    <name type="scientific">Pararhizobium capsulatum DSM 1112</name>
    <dbReference type="NCBI Taxonomy" id="1121113"/>
    <lineage>
        <taxon>Bacteria</taxon>
        <taxon>Pseudomonadati</taxon>
        <taxon>Pseudomonadota</taxon>
        <taxon>Alphaproteobacteria</taxon>
        <taxon>Hyphomicrobiales</taxon>
        <taxon>Rhizobiaceae</taxon>
        <taxon>Rhizobium/Agrobacterium group</taxon>
        <taxon>Pararhizobium</taxon>
    </lineage>
</organism>
<accession>A0ABU0BZK5</accession>
<protein>
    <submittedName>
        <fullName evidence="2">CheY-like chemotaxis protein</fullName>
    </submittedName>
</protein>
<evidence type="ECO:0000313" key="3">
    <source>
        <dbReference type="Proteomes" id="UP001230207"/>
    </source>
</evidence>